<evidence type="ECO:0000259" key="5">
    <source>
        <dbReference type="PROSITE" id="PS50600"/>
    </source>
</evidence>
<feature type="region of interest" description="Disordered" evidence="4">
    <location>
        <begin position="1301"/>
        <end position="1326"/>
    </location>
</feature>
<protein>
    <recommendedName>
        <fullName evidence="5">Ubiquitin-like protease family profile domain-containing protein</fullName>
    </recommendedName>
</protein>
<proteinExistence type="inferred from homology"/>
<feature type="region of interest" description="Disordered" evidence="4">
    <location>
        <begin position="649"/>
        <end position="714"/>
    </location>
</feature>
<keyword evidence="7" id="KW-1185">Reference proteome</keyword>
<feature type="compositionally biased region" description="Pro residues" evidence="4">
    <location>
        <begin position="1368"/>
        <end position="1377"/>
    </location>
</feature>
<dbReference type="PROSITE" id="PS50600">
    <property type="entry name" value="ULP_PROTEASE"/>
    <property type="match status" value="1"/>
</dbReference>
<dbReference type="Pfam" id="PF09331">
    <property type="entry name" value="DUF1985"/>
    <property type="match status" value="1"/>
</dbReference>
<feature type="region of interest" description="Disordered" evidence="4">
    <location>
        <begin position="760"/>
        <end position="794"/>
    </location>
</feature>
<organism evidence="6 7">
    <name type="scientific">Brassica napus</name>
    <name type="common">Rape</name>
    <dbReference type="NCBI Taxonomy" id="3708"/>
    <lineage>
        <taxon>Eukaryota</taxon>
        <taxon>Viridiplantae</taxon>
        <taxon>Streptophyta</taxon>
        <taxon>Embryophyta</taxon>
        <taxon>Tracheophyta</taxon>
        <taxon>Spermatophyta</taxon>
        <taxon>Magnoliopsida</taxon>
        <taxon>eudicotyledons</taxon>
        <taxon>Gunneridae</taxon>
        <taxon>Pentapetalae</taxon>
        <taxon>rosids</taxon>
        <taxon>malvids</taxon>
        <taxon>Brassicales</taxon>
        <taxon>Brassicaceae</taxon>
        <taxon>Brassiceae</taxon>
        <taxon>Brassica</taxon>
    </lineage>
</organism>
<dbReference type="InterPro" id="IPR003653">
    <property type="entry name" value="Peptidase_C48_C"/>
</dbReference>
<evidence type="ECO:0000256" key="3">
    <source>
        <dbReference type="ARBA" id="ARBA00022801"/>
    </source>
</evidence>
<gene>
    <name evidence="6" type="ORF">HID58_018252</name>
</gene>
<dbReference type="InterPro" id="IPR015410">
    <property type="entry name" value="DUF1985"/>
</dbReference>
<dbReference type="InterPro" id="IPR038765">
    <property type="entry name" value="Papain-like_cys_pep_sf"/>
</dbReference>
<dbReference type="Proteomes" id="UP000824890">
    <property type="component" value="Unassembled WGS sequence"/>
</dbReference>
<name>A0ABQ8D9E3_BRANA</name>
<feature type="compositionally biased region" description="Pro residues" evidence="4">
    <location>
        <begin position="817"/>
        <end position="829"/>
    </location>
</feature>
<comment type="caution">
    <text evidence="6">The sequence shown here is derived from an EMBL/GenBank/DDBJ whole genome shotgun (WGS) entry which is preliminary data.</text>
</comment>
<dbReference type="SUPFAM" id="SSF54001">
    <property type="entry name" value="Cysteine proteinases"/>
    <property type="match status" value="1"/>
</dbReference>
<feature type="domain" description="Ubiquitin-like protease family profile" evidence="5">
    <location>
        <begin position="975"/>
        <end position="1163"/>
    </location>
</feature>
<evidence type="ECO:0000313" key="6">
    <source>
        <dbReference type="EMBL" id="KAH0925996.1"/>
    </source>
</evidence>
<feature type="non-terminal residue" evidence="6">
    <location>
        <position position="1"/>
    </location>
</feature>
<comment type="similarity">
    <text evidence="1">Belongs to the peptidase C48 family.</text>
</comment>
<feature type="region of interest" description="Disordered" evidence="4">
    <location>
        <begin position="412"/>
        <end position="459"/>
    </location>
</feature>
<reference evidence="6 7" key="1">
    <citation type="submission" date="2021-05" db="EMBL/GenBank/DDBJ databases">
        <title>Genome Assembly of Synthetic Allotetraploid Brassica napus Reveals Homoeologous Exchanges between Subgenomes.</title>
        <authorList>
            <person name="Davis J.T."/>
        </authorList>
    </citation>
    <scope>NUCLEOTIDE SEQUENCE [LARGE SCALE GENOMIC DNA]</scope>
    <source>
        <strain evidence="7">cv. Da-Ae</strain>
        <tissue evidence="6">Seedling</tissue>
    </source>
</reference>
<dbReference type="EMBL" id="JAGKQM010000005">
    <property type="protein sequence ID" value="KAH0925996.1"/>
    <property type="molecule type" value="Genomic_DNA"/>
</dbReference>
<dbReference type="PANTHER" id="PTHR48449:SF1">
    <property type="entry name" value="DUF1985 DOMAIN-CONTAINING PROTEIN"/>
    <property type="match status" value="1"/>
</dbReference>
<feature type="region of interest" description="Disordered" evidence="4">
    <location>
        <begin position="811"/>
        <end position="848"/>
    </location>
</feature>
<evidence type="ECO:0000256" key="1">
    <source>
        <dbReference type="ARBA" id="ARBA00005234"/>
    </source>
</evidence>
<sequence length="1377" mass="154422">SSSRLRFLDPEVRRFDFAESSSRLRFLDPEVLDTCHNACDSRLPERLFATDRFPRHRLNIYSRPNILAFVRHALRGSEVFAKIRESSFGKLFDLPTRQCPVSCKLIHSLLSRQLRCNQEHTLWSVFGKDPLRFSLEEFGTITGLNCGSFPDGYEAPDHNRKDANKQKGAHKDPLWQKIVGKYDNITIADLAEELEHDHQMDEWRRIRLALIIILDGVLIASQQIHRPTLRYVQMLDDVDAFLEFPWGRESFLHTVRCMKPPKFEKGNPVDSPVDMLVLKLKQETFRLTGFPLALQLLAFRAIPMLLSKIPAPFNDQTIMDLTEPNLPNHPSIDLDAVLEVEANSSLRVTPLIPLVRGPHPGWGVWPNEKTDDKVTYMEQLIANNHCFSKAMWPGGDCSEPVFTFTPIPEKPVHKKHTVPRKRMESTIKPHKAGKETSVPSENRRSTRLQASSTPTPAPSTELLEARISTLEANATLMVARITGLEATVAKLGASNERLKQKLHWQLKRSRATSLLPQFVVTHRRRSAPHRPQSNDLQGDDHHDSPNSKRRKTNQVSDGILVNTVPSIVLLDALISTTPFSIITYQLTTTLLTTNPLPVHTLPSAPLIANDPTNSYLLTTTHLTTNLTTITLLTTNLLAINHMTTDHQLTSPNHQTYIHPSPADNHNSPKHGEHSSTHLVVDPLDHEPPNHIPATPTSDPPSSAHNSPPPAISLAQHSPTIQTSTELSPLFTAVTSQKTPLPPAPFPQGSLSQQYAPIGTLPQFDATPLNKPASQSPPSHGLTLPEPDTAPPIYDSSAFLYSPIPLFNPTPAATTPPTISPNPLFTPPPALTTTPTSSPNKPAGFSTHYSTPNAFAATATLKGSNCRLNEQDLNRDHGEGEASDSSPDKTVRRVVDELNAQTTCKEVCELSDSSPTRKTKEHQPSEAEKFLAQTFLNRPDFPHYLLVTPPPEDLWDIFAKTMAANKKGFLVTPSKLDFSNQFLLQLATPSQWTDSLHMAVLMHMLDMHHKDVLQMENATFMPPTLTSLMQSKDRQFQAALKKDKIRWDQRIPKLILLPGKTWMKEVVKVYTPMIWADRHWVGLAIDLRAGHVDVLDSLPSLYDEERVQRFLRPILQMLPYLIRYVAKNNSRDLSPFTCQRRTDTYENSRSGDCGPVCAKFMELHLYGDPYPHMSGLTDGMVDKFRQQYAMEAYKTILTTSLLSLTIVLRINKAPFHVFLLMCLPSYRRTYVFCIVFNPARNYSVTFCQQTKLAGCFRSNRNLSTSHGKLHCSCVVQYTFVTTSTHNLFDHELTVLHPSTSSQNKYATTTNISSTSDTAGEGRNHNQSSHIFADHRPLSHVITTTPTQTTYPTTTIKSSKPTHSSNHSPQPHPKPPLPP</sequence>
<feature type="compositionally biased region" description="Low complexity" evidence="4">
    <location>
        <begin position="1342"/>
        <end position="1367"/>
    </location>
</feature>
<keyword evidence="2" id="KW-0645">Protease</keyword>
<feature type="region of interest" description="Disordered" evidence="4">
    <location>
        <begin position="517"/>
        <end position="554"/>
    </location>
</feature>
<evidence type="ECO:0000256" key="2">
    <source>
        <dbReference type="ARBA" id="ARBA00022670"/>
    </source>
</evidence>
<dbReference type="Gene3D" id="3.40.395.10">
    <property type="entry name" value="Adenoviral Proteinase, Chain A"/>
    <property type="match status" value="1"/>
</dbReference>
<dbReference type="Pfam" id="PF02902">
    <property type="entry name" value="Peptidase_C48"/>
    <property type="match status" value="1"/>
</dbReference>
<feature type="compositionally biased region" description="Low complexity" evidence="4">
    <location>
        <begin position="830"/>
        <end position="839"/>
    </location>
</feature>
<feature type="region of interest" description="Disordered" evidence="4">
    <location>
        <begin position="1342"/>
        <end position="1377"/>
    </location>
</feature>
<feature type="region of interest" description="Disordered" evidence="4">
    <location>
        <begin position="869"/>
        <end position="888"/>
    </location>
</feature>
<evidence type="ECO:0000313" key="7">
    <source>
        <dbReference type="Proteomes" id="UP000824890"/>
    </source>
</evidence>
<dbReference type="PANTHER" id="PTHR48449">
    <property type="entry name" value="DUF1985 DOMAIN-CONTAINING PROTEIN"/>
    <property type="match status" value="1"/>
</dbReference>
<feature type="compositionally biased region" description="Polar residues" evidence="4">
    <location>
        <begin position="1301"/>
        <end position="1316"/>
    </location>
</feature>
<feature type="compositionally biased region" description="Low complexity" evidence="4">
    <location>
        <begin position="692"/>
        <end position="705"/>
    </location>
</feature>
<evidence type="ECO:0000256" key="4">
    <source>
        <dbReference type="SAM" id="MobiDB-lite"/>
    </source>
</evidence>
<accession>A0ABQ8D9E3</accession>
<keyword evidence="3" id="KW-0378">Hydrolase</keyword>